<evidence type="ECO:0000313" key="2">
    <source>
        <dbReference type="EMBL" id="OJT06659.1"/>
    </source>
</evidence>
<organism evidence="2 3">
    <name type="scientific">Trametes pubescens</name>
    <name type="common">White-rot fungus</name>
    <dbReference type="NCBI Taxonomy" id="154538"/>
    <lineage>
        <taxon>Eukaryota</taxon>
        <taxon>Fungi</taxon>
        <taxon>Dikarya</taxon>
        <taxon>Basidiomycota</taxon>
        <taxon>Agaricomycotina</taxon>
        <taxon>Agaricomycetes</taxon>
        <taxon>Polyporales</taxon>
        <taxon>Polyporaceae</taxon>
        <taxon>Trametes</taxon>
    </lineage>
</organism>
<comment type="caution">
    <text evidence="2">The sequence shown here is derived from an EMBL/GenBank/DDBJ whole genome shotgun (WGS) entry which is preliminary data.</text>
</comment>
<dbReference type="AlphaFoldDB" id="A0A1M2VGF8"/>
<protein>
    <submittedName>
        <fullName evidence="2">Uncharacterized protein</fullName>
    </submittedName>
</protein>
<proteinExistence type="predicted"/>
<evidence type="ECO:0000313" key="3">
    <source>
        <dbReference type="Proteomes" id="UP000184267"/>
    </source>
</evidence>
<dbReference type="EMBL" id="MNAD01001285">
    <property type="protein sequence ID" value="OJT06659.1"/>
    <property type="molecule type" value="Genomic_DNA"/>
</dbReference>
<feature type="non-terminal residue" evidence="2">
    <location>
        <position position="70"/>
    </location>
</feature>
<feature type="region of interest" description="Disordered" evidence="1">
    <location>
        <begin position="45"/>
        <end position="70"/>
    </location>
</feature>
<dbReference type="Proteomes" id="UP000184267">
    <property type="component" value="Unassembled WGS sequence"/>
</dbReference>
<evidence type="ECO:0000256" key="1">
    <source>
        <dbReference type="SAM" id="MobiDB-lite"/>
    </source>
</evidence>
<sequence>MIDMHISKAEESAMGVNEEATDAWREENQVPGSDNIQDARDLLTAQAQAQKRGRAQSPQSIVEMERHRKT</sequence>
<keyword evidence="3" id="KW-1185">Reference proteome</keyword>
<name>A0A1M2VGF8_TRAPU</name>
<reference evidence="2 3" key="1">
    <citation type="submission" date="2016-10" db="EMBL/GenBank/DDBJ databases">
        <title>Genome sequence of the basidiomycete white-rot fungus Trametes pubescens.</title>
        <authorList>
            <person name="Makela M.R."/>
            <person name="Granchi Z."/>
            <person name="Peng M."/>
            <person name="De Vries R.P."/>
            <person name="Grigoriev I."/>
            <person name="Riley R."/>
            <person name="Hilden K."/>
        </authorList>
    </citation>
    <scope>NUCLEOTIDE SEQUENCE [LARGE SCALE GENOMIC DNA]</scope>
    <source>
        <strain evidence="2 3">FBCC735</strain>
    </source>
</reference>
<feature type="region of interest" description="Disordered" evidence="1">
    <location>
        <begin position="1"/>
        <end position="20"/>
    </location>
</feature>
<feature type="compositionally biased region" description="Basic and acidic residues" evidence="1">
    <location>
        <begin position="1"/>
        <end position="11"/>
    </location>
</feature>
<accession>A0A1M2VGF8</accession>
<gene>
    <name evidence="2" type="ORF">TRAPUB_2491</name>
</gene>
<dbReference type="OrthoDB" id="2659442at2759"/>